<keyword evidence="1" id="KW-0812">Transmembrane</keyword>
<evidence type="ECO:0000313" key="2">
    <source>
        <dbReference type="EMBL" id="KAF9804645.1"/>
    </source>
</evidence>
<comment type="caution">
    <text evidence="2">The sequence shown here is derived from an EMBL/GenBank/DDBJ whole genome shotgun (WGS) entry which is preliminary data.</text>
</comment>
<dbReference type="EMBL" id="JADOXO010000427">
    <property type="protein sequence ID" value="KAF9804645.1"/>
    <property type="molecule type" value="Genomic_DNA"/>
</dbReference>
<sequence length="187" mass="21288">MPLVRRYQTGSHFAEMLSTAPSNRTDRRWRNVDWSSAAQGTTSGEVFAWIDAIHSFVNDLKFALQRARAIPNYTQKRTFAYLAPLYVYVILFGAAVVALHPRSYIHRVLTSPYEHASEARQYLVGLVLSLVVGLLILRLVIWFAAELVDVILENEDQPVRISSIDTDERDELRNDSARNLWLGGILD</sequence>
<name>A0A8H7TXV5_9APHY</name>
<evidence type="ECO:0000256" key="1">
    <source>
        <dbReference type="SAM" id="Phobius"/>
    </source>
</evidence>
<keyword evidence="1" id="KW-0472">Membrane</keyword>
<reference evidence="2" key="2">
    <citation type="journal article" name="Front. Microbiol.">
        <title>Degradative Capacity of Two Strains of Rhodonia placenta: From Phenotype to Genotype.</title>
        <authorList>
            <person name="Kolle M."/>
            <person name="Horta M.A.C."/>
            <person name="Nowrousian M."/>
            <person name="Ohm R.A."/>
            <person name="Benz J.P."/>
            <person name="Pilgard A."/>
        </authorList>
    </citation>
    <scope>NUCLEOTIDE SEQUENCE</scope>
    <source>
        <strain evidence="2">FPRL280</strain>
    </source>
</reference>
<evidence type="ECO:0000313" key="3">
    <source>
        <dbReference type="Proteomes" id="UP000639403"/>
    </source>
</evidence>
<feature type="transmembrane region" description="Helical" evidence="1">
    <location>
        <begin position="79"/>
        <end position="101"/>
    </location>
</feature>
<keyword evidence="1" id="KW-1133">Transmembrane helix</keyword>
<dbReference type="AlphaFoldDB" id="A0A8H7TXV5"/>
<accession>A0A8H7TXV5</accession>
<dbReference type="Proteomes" id="UP000639403">
    <property type="component" value="Unassembled WGS sequence"/>
</dbReference>
<reference evidence="2" key="1">
    <citation type="submission" date="2020-11" db="EMBL/GenBank/DDBJ databases">
        <authorList>
            <person name="Koelle M."/>
            <person name="Horta M.A.C."/>
            <person name="Nowrousian M."/>
            <person name="Ohm R.A."/>
            <person name="Benz P."/>
            <person name="Pilgard A."/>
        </authorList>
    </citation>
    <scope>NUCLEOTIDE SEQUENCE</scope>
    <source>
        <strain evidence="2">FPRL280</strain>
    </source>
</reference>
<gene>
    <name evidence="2" type="ORF">IEO21_09328</name>
</gene>
<proteinExistence type="predicted"/>
<feature type="transmembrane region" description="Helical" evidence="1">
    <location>
        <begin position="122"/>
        <end position="145"/>
    </location>
</feature>
<protein>
    <submittedName>
        <fullName evidence="2">Uncharacterized protein</fullName>
    </submittedName>
</protein>
<organism evidence="2 3">
    <name type="scientific">Rhodonia placenta</name>
    <dbReference type="NCBI Taxonomy" id="104341"/>
    <lineage>
        <taxon>Eukaryota</taxon>
        <taxon>Fungi</taxon>
        <taxon>Dikarya</taxon>
        <taxon>Basidiomycota</taxon>
        <taxon>Agaricomycotina</taxon>
        <taxon>Agaricomycetes</taxon>
        <taxon>Polyporales</taxon>
        <taxon>Adustoporiaceae</taxon>
        <taxon>Rhodonia</taxon>
    </lineage>
</organism>